<dbReference type="OrthoDB" id="9806939at2"/>
<feature type="domain" description="CusB-like beta-barrel" evidence="6">
    <location>
        <begin position="233"/>
        <end position="302"/>
    </location>
</feature>
<sequence length="390" mass="42790">MKGSYIVVLGIAFLTSCGGGDGKKSVESIIENGSLGEMKAKRSELVQKRDELSGQLTRLDDAISELDTLHKLALVSTTTVKDTLFNHYIELQGSVSTKQNIVINAEYNGILTEVYVREGQDVKKGQLLAKIDDGGLSQQLAQAEVQANLARTTYERQKRLWDQNIGSEIQFLDAKTSYEAQEKAIAQLEDQIAKTRVTAPFSGTIDDIITDQGSVVAAGAALMRIVSLKNMYIEAEVPEKYLPNISKQTSVEIYFPVLGKTLESKVRQAGNYINPNNRSFKIEIDVPNSSGDIKPNLTTKLKVYDYTNEDAILIPQNVVSENANGDQYVYVAEKNGKESEGVAKRVIIKTGKTQGDIIEVLEGLSTGDHIINEGARSVEEGQVVKIIEEN</sequence>
<comment type="subcellular location">
    <subcellularLocation>
        <location evidence="1">Cell envelope</location>
    </subcellularLocation>
</comment>
<feature type="coiled-coil region" evidence="4">
    <location>
        <begin position="171"/>
        <end position="198"/>
    </location>
</feature>
<evidence type="ECO:0000313" key="9">
    <source>
        <dbReference type="Proteomes" id="UP000267469"/>
    </source>
</evidence>
<dbReference type="Proteomes" id="UP000267469">
    <property type="component" value="Unassembled WGS sequence"/>
</dbReference>
<evidence type="ECO:0000259" key="5">
    <source>
        <dbReference type="Pfam" id="PF25917"/>
    </source>
</evidence>
<feature type="domain" description="Multidrug resistance protein MdtA-like C-terminal permuted SH3" evidence="7">
    <location>
        <begin position="310"/>
        <end position="375"/>
    </location>
</feature>
<dbReference type="SUPFAM" id="SSF111369">
    <property type="entry name" value="HlyD-like secretion proteins"/>
    <property type="match status" value="1"/>
</dbReference>
<evidence type="ECO:0000259" key="6">
    <source>
        <dbReference type="Pfam" id="PF25954"/>
    </source>
</evidence>
<dbReference type="AlphaFoldDB" id="A0A3N0E8X7"/>
<dbReference type="InterPro" id="IPR058625">
    <property type="entry name" value="MdtA-like_BSH"/>
</dbReference>
<dbReference type="NCBIfam" id="TIGR01730">
    <property type="entry name" value="RND_mfp"/>
    <property type="match status" value="1"/>
</dbReference>
<dbReference type="PANTHER" id="PTHR30469:SF15">
    <property type="entry name" value="HLYD FAMILY OF SECRETION PROTEINS"/>
    <property type="match status" value="1"/>
</dbReference>
<dbReference type="Gene3D" id="2.40.30.170">
    <property type="match status" value="1"/>
</dbReference>
<evidence type="ECO:0000256" key="2">
    <source>
        <dbReference type="ARBA" id="ARBA00009477"/>
    </source>
</evidence>
<dbReference type="Pfam" id="PF25917">
    <property type="entry name" value="BSH_RND"/>
    <property type="match status" value="1"/>
</dbReference>
<keyword evidence="4" id="KW-0175">Coiled coil</keyword>
<gene>
    <name evidence="8" type="ORF">ED312_13895</name>
</gene>
<dbReference type="PANTHER" id="PTHR30469">
    <property type="entry name" value="MULTIDRUG RESISTANCE PROTEIN MDTA"/>
    <property type="match status" value="1"/>
</dbReference>
<comment type="similarity">
    <text evidence="2">Belongs to the membrane fusion protein (MFP) (TC 8.A.1) family.</text>
</comment>
<dbReference type="InterPro" id="IPR058792">
    <property type="entry name" value="Beta-barrel_RND_2"/>
</dbReference>
<keyword evidence="9" id="KW-1185">Reference proteome</keyword>
<dbReference type="Pfam" id="PF25954">
    <property type="entry name" value="Beta-barrel_RND_2"/>
    <property type="match status" value="1"/>
</dbReference>
<comment type="caution">
    <text evidence="8">The sequence shown here is derived from an EMBL/GenBank/DDBJ whole genome shotgun (WGS) entry which is preliminary data.</text>
</comment>
<evidence type="ECO:0000256" key="4">
    <source>
        <dbReference type="SAM" id="Coils"/>
    </source>
</evidence>
<dbReference type="InterPro" id="IPR006143">
    <property type="entry name" value="RND_pump_MFP"/>
</dbReference>
<name>A0A3N0E8X7_SINP1</name>
<evidence type="ECO:0000313" key="8">
    <source>
        <dbReference type="EMBL" id="RNL84296.1"/>
    </source>
</evidence>
<protein>
    <submittedName>
        <fullName evidence="8">Efflux RND transporter periplasmic adaptor subunit</fullName>
    </submittedName>
</protein>
<dbReference type="Gene3D" id="2.40.50.100">
    <property type="match status" value="1"/>
</dbReference>
<proteinExistence type="inferred from homology"/>
<evidence type="ECO:0000256" key="1">
    <source>
        <dbReference type="ARBA" id="ARBA00004196"/>
    </source>
</evidence>
<dbReference type="Pfam" id="PF25967">
    <property type="entry name" value="RND-MFP_C"/>
    <property type="match status" value="1"/>
</dbReference>
<dbReference type="InterPro" id="IPR058627">
    <property type="entry name" value="MdtA-like_C"/>
</dbReference>
<feature type="domain" description="Multidrug resistance protein MdtA-like barrel-sandwich hybrid" evidence="5">
    <location>
        <begin position="103"/>
        <end position="226"/>
    </location>
</feature>
<accession>A0A3N0E8X7</accession>
<evidence type="ECO:0000256" key="3">
    <source>
        <dbReference type="ARBA" id="ARBA00022448"/>
    </source>
</evidence>
<evidence type="ECO:0000259" key="7">
    <source>
        <dbReference type="Pfam" id="PF25967"/>
    </source>
</evidence>
<dbReference type="EMBL" id="RJTM01000098">
    <property type="protein sequence ID" value="RNL84296.1"/>
    <property type="molecule type" value="Genomic_DNA"/>
</dbReference>
<dbReference type="GO" id="GO:1990281">
    <property type="term" value="C:efflux pump complex"/>
    <property type="evidence" value="ECO:0007669"/>
    <property type="project" value="TreeGrafter"/>
</dbReference>
<reference evidence="8 9" key="1">
    <citation type="submission" date="2018-10" db="EMBL/GenBank/DDBJ databases">
        <title>Sinomicrobium pectinilyticum sp. nov., a pectinase-producing bacterium isolated from alkaline and saline soil, and emended description of the genus Sinomicrobium.</title>
        <authorList>
            <person name="Cheng B."/>
            <person name="Li C."/>
            <person name="Lai Q."/>
            <person name="Du M."/>
            <person name="Shao Z."/>
            <person name="Xu P."/>
            <person name="Yang C."/>
        </authorList>
    </citation>
    <scope>NUCLEOTIDE SEQUENCE [LARGE SCALE GENOMIC DNA]</scope>
    <source>
        <strain evidence="8 9">5DNS001</strain>
    </source>
</reference>
<dbReference type="GO" id="GO:0015562">
    <property type="term" value="F:efflux transmembrane transporter activity"/>
    <property type="evidence" value="ECO:0007669"/>
    <property type="project" value="TreeGrafter"/>
</dbReference>
<organism evidence="8 9">
    <name type="scientific">Sinomicrobium pectinilyticum</name>
    <dbReference type="NCBI Taxonomy" id="1084421"/>
    <lineage>
        <taxon>Bacteria</taxon>
        <taxon>Pseudomonadati</taxon>
        <taxon>Bacteroidota</taxon>
        <taxon>Flavobacteriia</taxon>
        <taxon>Flavobacteriales</taxon>
        <taxon>Flavobacteriaceae</taxon>
        <taxon>Sinomicrobium</taxon>
    </lineage>
</organism>
<dbReference type="Gene3D" id="2.40.420.20">
    <property type="match status" value="1"/>
</dbReference>
<dbReference type="Gene3D" id="1.10.287.470">
    <property type="entry name" value="Helix hairpin bin"/>
    <property type="match status" value="1"/>
</dbReference>
<keyword evidence="3" id="KW-0813">Transport</keyword>
<dbReference type="PROSITE" id="PS51257">
    <property type="entry name" value="PROKAR_LIPOPROTEIN"/>
    <property type="match status" value="1"/>
</dbReference>